<dbReference type="SUPFAM" id="SSF51445">
    <property type="entry name" value="(Trans)glycosidases"/>
    <property type="match status" value="1"/>
</dbReference>
<sequence>MGSQRRSVPHDWEWFTKGRYGAFLHWGPYAELGRGEQALFREHLDQREYEERACRWNPQQFDPRQWAYVIKKAGMKYACFTTRHHDGYCLWDTQYTDYSSARQAPGRDFVQEFVDAFRAEGLRIGLYYSWADWRVPAFFDGPDRDPEGWEAMRRYMHGQVEELLTKYGRIDHFFFDGAWPRSYTELGSPELLRRMRQLQPHILINNRLGAADPGQGSHADGGEGAGERSDMGDFGTPEHRIAAEADRLWESCQVTTWRLWGYAYGERWKPADAWLDLLCECAETGDGGGGNLLLNVGPQPDGQLPAPFVERALEIGRWLDIHGEAVFDTDGGSLTEFVTRGRQTMKGNCLYLIIRFWDGRPELRLADLTSPVRSVTLLTTGQPLAFERQGEDLLIRGLPAERPTSLFPVIKIECEGRPETNAWGKQRLWSGDPRRIAEWARTRGTTVFVGGGPERL</sequence>
<keyword evidence="5" id="KW-0378">Hydrolase</keyword>
<gene>
    <name evidence="9" type="ORF">ACFFNY_34450</name>
</gene>
<feature type="region of interest" description="Disordered" evidence="7">
    <location>
        <begin position="208"/>
        <end position="236"/>
    </location>
</feature>
<dbReference type="InterPro" id="IPR057739">
    <property type="entry name" value="Glyco_hydro_29_N"/>
</dbReference>
<evidence type="ECO:0000256" key="5">
    <source>
        <dbReference type="ARBA" id="ARBA00022801"/>
    </source>
</evidence>
<evidence type="ECO:0000256" key="6">
    <source>
        <dbReference type="ARBA" id="ARBA00023295"/>
    </source>
</evidence>
<evidence type="ECO:0000256" key="4">
    <source>
        <dbReference type="ARBA" id="ARBA00022729"/>
    </source>
</evidence>
<keyword evidence="6" id="KW-0326">Glycosidase</keyword>
<dbReference type="Gene3D" id="3.20.20.80">
    <property type="entry name" value="Glycosidases"/>
    <property type="match status" value="1"/>
</dbReference>
<evidence type="ECO:0000259" key="8">
    <source>
        <dbReference type="Pfam" id="PF01120"/>
    </source>
</evidence>
<dbReference type="EMBL" id="JBHMAG010000026">
    <property type="protein sequence ID" value="MFB9756695.1"/>
    <property type="molecule type" value="Genomic_DNA"/>
</dbReference>
<evidence type="ECO:0000313" key="10">
    <source>
        <dbReference type="Proteomes" id="UP001589619"/>
    </source>
</evidence>
<accession>A0ABV5W8G7</accession>
<dbReference type="PIRSF" id="PIRSF001092">
    <property type="entry name" value="Alpha-L-fucosidase"/>
    <property type="match status" value="1"/>
</dbReference>
<dbReference type="PANTHER" id="PTHR10030:SF37">
    <property type="entry name" value="ALPHA-L-FUCOSIDASE-RELATED"/>
    <property type="match status" value="1"/>
</dbReference>
<evidence type="ECO:0000256" key="7">
    <source>
        <dbReference type="SAM" id="MobiDB-lite"/>
    </source>
</evidence>
<dbReference type="EC" id="3.2.1.51" evidence="3"/>
<keyword evidence="10" id="KW-1185">Reference proteome</keyword>
<dbReference type="Gene3D" id="2.60.40.1180">
    <property type="entry name" value="Golgi alpha-mannosidase II"/>
    <property type="match status" value="1"/>
</dbReference>
<evidence type="ECO:0000256" key="2">
    <source>
        <dbReference type="ARBA" id="ARBA00007951"/>
    </source>
</evidence>
<comment type="function">
    <text evidence="1">Alpha-L-fucosidase is responsible for hydrolyzing the alpha-1,6-linked fucose joined to the reducing-end N-acetylglucosamine of the carbohydrate moieties of glycoproteins.</text>
</comment>
<protein>
    <recommendedName>
        <fullName evidence="3">alpha-L-fucosidase</fullName>
        <ecNumber evidence="3">3.2.1.51</ecNumber>
    </recommendedName>
</protein>
<feature type="compositionally biased region" description="Basic and acidic residues" evidence="7">
    <location>
        <begin position="225"/>
        <end position="236"/>
    </location>
</feature>
<feature type="domain" description="Glycoside hydrolase family 29 N-terminal" evidence="8">
    <location>
        <begin position="13"/>
        <end position="324"/>
    </location>
</feature>
<name>A0ABV5W8G7_9BACL</name>
<comment type="caution">
    <text evidence="9">The sequence shown here is derived from an EMBL/GenBank/DDBJ whole genome shotgun (WGS) entry which is preliminary data.</text>
</comment>
<dbReference type="SMART" id="SM00812">
    <property type="entry name" value="Alpha_L_fucos"/>
    <property type="match status" value="1"/>
</dbReference>
<evidence type="ECO:0000256" key="3">
    <source>
        <dbReference type="ARBA" id="ARBA00012662"/>
    </source>
</evidence>
<reference evidence="9 10" key="1">
    <citation type="submission" date="2024-09" db="EMBL/GenBank/DDBJ databases">
        <authorList>
            <person name="Sun Q."/>
            <person name="Mori K."/>
        </authorList>
    </citation>
    <scope>NUCLEOTIDE SEQUENCE [LARGE SCALE GENOMIC DNA]</scope>
    <source>
        <strain evidence="9 10">JCM 12520</strain>
    </source>
</reference>
<dbReference type="InterPro" id="IPR017853">
    <property type="entry name" value="GH"/>
</dbReference>
<dbReference type="RefSeq" id="WP_344904080.1">
    <property type="nucleotide sequence ID" value="NZ_BAAAYO010000001.1"/>
</dbReference>
<dbReference type="InterPro" id="IPR013780">
    <property type="entry name" value="Glyco_hydro_b"/>
</dbReference>
<dbReference type="InterPro" id="IPR016286">
    <property type="entry name" value="FUC_metazoa-typ"/>
</dbReference>
<dbReference type="Pfam" id="PF01120">
    <property type="entry name" value="Alpha_L_fucos"/>
    <property type="match status" value="1"/>
</dbReference>
<dbReference type="InterPro" id="IPR000933">
    <property type="entry name" value="Glyco_hydro_29"/>
</dbReference>
<evidence type="ECO:0000256" key="1">
    <source>
        <dbReference type="ARBA" id="ARBA00004071"/>
    </source>
</evidence>
<evidence type="ECO:0000313" key="9">
    <source>
        <dbReference type="EMBL" id="MFB9756695.1"/>
    </source>
</evidence>
<dbReference type="PANTHER" id="PTHR10030">
    <property type="entry name" value="ALPHA-L-FUCOSIDASE"/>
    <property type="match status" value="1"/>
</dbReference>
<comment type="similarity">
    <text evidence="2">Belongs to the glycosyl hydrolase 29 family.</text>
</comment>
<keyword evidence="4" id="KW-0732">Signal</keyword>
<dbReference type="Proteomes" id="UP001589619">
    <property type="component" value="Unassembled WGS sequence"/>
</dbReference>
<organism evidence="9 10">
    <name type="scientific">Paenibacillus hodogayensis</name>
    <dbReference type="NCBI Taxonomy" id="279208"/>
    <lineage>
        <taxon>Bacteria</taxon>
        <taxon>Bacillati</taxon>
        <taxon>Bacillota</taxon>
        <taxon>Bacilli</taxon>
        <taxon>Bacillales</taxon>
        <taxon>Paenibacillaceae</taxon>
        <taxon>Paenibacillus</taxon>
    </lineage>
</organism>
<proteinExistence type="inferred from homology"/>
<dbReference type="PRINTS" id="PR00741">
    <property type="entry name" value="GLHYDRLASE29"/>
</dbReference>